<dbReference type="EMBL" id="ML209637">
    <property type="protein sequence ID" value="TFK58104.1"/>
    <property type="molecule type" value="Genomic_DNA"/>
</dbReference>
<evidence type="ECO:0000313" key="2">
    <source>
        <dbReference type="Proteomes" id="UP000308600"/>
    </source>
</evidence>
<evidence type="ECO:0000313" key="1">
    <source>
        <dbReference type="EMBL" id="TFK58104.1"/>
    </source>
</evidence>
<dbReference type="Proteomes" id="UP000308600">
    <property type="component" value="Unassembled WGS sequence"/>
</dbReference>
<reference evidence="1 2" key="1">
    <citation type="journal article" date="2019" name="Nat. Ecol. Evol.">
        <title>Megaphylogeny resolves global patterns of mushroom evolution.</title>
        <authorList>
            <person name="Varga T."/>
            <person name="Krizsan K."/>
            <person name="Foldi C."/>
            <person name="Dima B."/>
            <person name="Sanchez-Garcia M."/>
            <person name="Sanchez-Ramirez S."/>
            <person name="Szollosi G.J."/>
            <person name="Szarkandi J.G."/>
            <person name="Papp V."/>
            <person name="Albert L."/>
            <person name="Andreopoulos W."/>
            <person name="Angelini C."/>
            <person name="Antonin V."/>
            <person name="Barry K.W."/>
            <person name="Bougher N.L."/>
            <person name="Buchanan P."/>
            <person name="Buyck B."/>
            <person name="Bense V."/>
            <person name="Catcheside P."/>
            <person name="Chovatia M."/>
            <person name="Cooper J."/>
            <person name="Damon W."/>
            <person name="Desjardin D."/>
            <person name="Finy P."/>
            <person name="Geml J."/>
            <person name="Haridas S."/>
            <person name="Hughes K."/>
            <person name="Justo A."/>
            <person name="Karasinski D."/>
            <person name="Kautmanova I."/>
            <person name="Kiss B."/>
            <person name="Kocsube S."/>
            <person name="Kotiranta H."/>
            <person name="LaButti K.M."/>
            <person name="Lechner B.E."/>
            <person name="Liimatainen K."/>
            <person name="Lipzen A."/>
            <person name="Lukacs Z."/>
            <person name="Mihaltcheva S."/>
            <person name="Morgado L.N."/>
            <person name="Niskanen T."/>
            <person name="Noordeloos M.E."/>
            <person name="Ohm R.A."/>
            <person name="Ortiz-Santana B."/>
            <person name="Ovrebo C."/>
            <person name="Racz N."/>
            <person name="Riley R."/>
            <person name="Savchenko A."/>
            <person name="Shiryaev A."/>
            <person name="Soop K."/>
            <person name="Spirin V."/>
            <person name="Szebenyi C."/>
            <person name="Tomsovsky M."/>
            <person name="Tulloss R.E."/>
            <person name="Uehling J."/>
            <person name="Grigoriev I.V."/>
            <person name="Vagvolgyi C."/>
            <person name="Papp T."/>
            <person name="Martin F.M."/>
            <person name="Miettinen O."/>
            <person name="Hibbett D.S."/>
            <person name="Nagy L.G."/>
        </authorList>
    </citation>
    <scope>NUCLEOTIDE SEQUENCE [LARGE SCALE GENOMIC DNA]</scope>
    <source>
        <strain evidence="1 2">NL-1719</strain>
    </source>
</reference>
<accession>A0ACD2ZXI8</accession>
<protein>
    <submittedName>
        <fullName evidence="1">Uncharacterized protein</fullName>
    </submittedName>
</protein>
<feature type="non-terminal residue" evidence="1">
    <location>
        <position position="80"/>
    </location>
</feature>
<gene>
    <name evidence="1" type="ORF">BDN72DRAFT_741689</name>
</gene>
<keyword evidence="2" id="KW-1185">Reference proteome</keyword>
<name>A0ACD2ZXI8_9AGAR</name>
<organism evidence="1 2">
    <name type="scientific">Pluteus cervinus</name>
    <dbReference type="NCBI Taxonomy" id="181527"/>
    <lineage>
        <taxon>Eukaryota</taxon>
        <taxon>Fungi</taxon>
        <taxon>Dikarya</taxon>
        <taxon>Basidiomycota</taxon>
        <taxon>Agaricomycotina</taxon>
        <taxon>Agaricomycetes</taxon>
        <taxon>Agaricomycetidae</taxon>
        <taxon>Agaricales</taxon>
        <taxon>Pluteineae</taxon>
        <taxon>Pluteaceae</taxon>
        <taxon>Pluteus</taxon>
    </lineage>
</organism>
<proteinExistence type="predicted"/>
<sequence>LERQPDLQLVELQEFLHEAFDTRASIPTIYRTLQRQGLTYKKITRTAIERDEDDRAAYKMLIGEHFRPDQLVFIDESHVN</sequence>
<feature type="non-terminal residue" evidence="1">
    <location>
        <position position="1"/>
    </location>
</feature>